<evidence type="ECO:0000313" key="3">
    <source>
        <dbReference type="EMBL" id="PTL71256.1"/>
    </source>
</evidence>
<dbReference type="GO" id="GO:0007059">
    <property type="term" value="P:chromosome segregation"/>
    <property type="evidence" value="ECO:0007669"/>
    <property type="project" value="TreeGrafter"/>
</dbReference>
<dbReference type="PANTHER" id="PTHR33375:SF1">
    <property type="entry name" value="CHROMOSOME-PARTITIONING PROTEIN PARB-RELATED"/>
    <property type="match status" value="1"/>
</dbReference>
<comment type="similarity">
    <text evidence="1">Belongs to the ParB family.</text>
</comment>
<gene>
    <name evidence="3" type="ORF">C1I63_18640</name>
</gene>
<dbReference type="SUPFAM" id="SSF110849">
    <property type="entry name" value="ParB/Sulfiredoxin"/>
    <property type="match status" value="1"/>
</dbReference>
<dbReference type="Gene3D" id="1.10.10.730">
    <property type="entry name" value="KorB DNA-binding domain"/>
    <property type="match status" value="1"/>
</dbReference>
<dbReference type="GO" id="GO:0005694">
    <property type="term" value="C:chromosome"/>
    <property type="evidence" value="ECO:0007669"/>
    <property type="project" value="TreeGrafter"/>
</dbReference>
<evidence type="ECO:0000256" key="1">
    <source>
        <dbReference type="ARBA" id="ARBA00006295"/>
    </source>
</evidence>
<dbReference type="InterPro" id="IPR003115">
    <property type="entry name" value="ParB_N"/>
</dbReference>
<evidence type="ECO:0000259" key="2">
    <source>
        <dbReference type="SMART" id="SM00470"/>
    </source>
</evidence>
<evidence type="ECO:0000313" key="4">
    <source>
        <dbReference type="Proteomes" id="UP000241085"/>
    </source>
</evidence>
<protein>
    <recommendedName>
        <fullName evidence="2">ParB-like N-terminal domain-containing protein</fullName>
    </recommendedName>
</protein>
<dbReference type="AlphaFoldDB" id="A0A2T4UP02"/>
<dbReference type="Pfam" id="PF02195">
    <property type="entry name" value="ParB_N"/>
    <property type="match status" value="1"/>
</dbReference>
<sequence>MVNTTTTGTIEHLDPTALVIEQNVRTSAPLTKDFLDSIRQSGILSPVLGRRDEHGNVIVRAGQRRTLASREIGLATIPVYVVEGDDKTAERIVQQIIENDQRAELTTADRTAAWAQLSFEGLSAASIAKRTGTKAATVKAELAVEESAVARTALHEHELTLDQAAVILDFEDDEEARADLIAVATTNPGQFAHTAERYRKARARRVAVTSGTGSSSKPLTGCSCRWSRTGVGTRAGSRRVVLGRRGGVRLRRRIRRG</sequence>
<comment type="caution">
    <text evidence="3">The sequence shown here is derived from an EMBL/GenBank/DDBJ whole genome shotgun (WGS) entry which is preliminary data.</text>
</comment>
<feature type="domain" description="ParB-like N-terminal" evidence="2">
    <location>
        <begin position="11"/>
        <end position="100"/>
    </location>
</feature>
<dbReference type="SMART" id="SM00470">
    <property type="entry name" value="ParB"/>
    <property type="match status" value="1"/>
</dbReference>
<accession>A0A2T4UP02</accession>
<dbReference type="SUPFAM" id="SSF109709">
    <property type="entry name" value="KorB DNA-binding domain-like"/>
    <property type="match status" value="1"/>
</dbReference>
<dbReference type="InterPro" id="IPR042075">
    <property type="entry name" value="KorB_DNA-db"/>
</dbReference>
<dbReference type="InterPro" id="IPR004437">
    <property type="entry name" value="ParB/RepB/Spo0J"/>
</dbReference>
<dbReference type="NCBIfam" id="TIGR00180">
    <property type="entry name" value="parB_part"/>
    <property type="match status" value="1"/>
</dbReference>
<dbReference type="EMBL" id="PZPL01000002">
    <property type="protein sequence ID" value="PTL71256.1"/>
    <property type="molecule type" value="Genomic_DNA"/>
</dbReference>
<dbReference type="InterPro" id="IPR050336">
    <property type="entry name" value="Chromosome_partition/occlusion"/>
</dbReference>
<organism evidence="3 4">
    <name type="scientific">Rathayibacter caricis DSM 15933</name>
    <dbReference type="NCBI Taxonomy" id="1328867"/>
    <lineage>
        <taxon>Bacteria</taxon>
        <taxon>Bacillati</taxon>
        <taxon>Actinomycetota</taxon>
        <taxon>Actinomycetes</taxon>
        <taxon>Micrococcales</taxon>
        <taxon>Microbacteriaceae</taxon>
        <taxon>Rathayibacter</taxon>
    </lineage>
</organism>
<keyword evidence="4" id="KW-1185">Reference proteome</keyword>
<reference evidence="3 4" key="1">
    <citation type="submission" date="2018-03" db="EMBL/GenBank/DDBJ databases">
        <title>Bacteriophage NCPPB3778 and a type I-E CRISPR drive the evolution of the US Biological Select Agent, Rathayibacter toxicus.</title>
        <authorList>
            <person name="Davis E.W.II."/>
            <person name="Tabima J.F."/>
            <person name="Weisberg A.J."/>
            <person name="Dantas Lopes L."/>
            <person name="Wiseman M.S."/>
            <person name="Wiseman M.S."/>
            <person name="Pupko T."/>
            <person name="Belcher M.S."/>
            <person name="Sechler A.J."/>
            <person name="Tancos M.A."/>
            <person name="Schroeder B.K."/>
            <person name="Murray T.D."/>
            <person name="Luster D.G."/>
            <person name="Schneider W.L."/>
            <person name="Rogers E."/>
            <person name="Andreote F.D."/>
            <person name="Grunwald N.J."/>
            <person name="Putnam M.L."/>
            <person name="Chang J.H."/>
        </authorList>
    </citation>
    <scope>NUCLEOTIDE SEQUENCE [LARGE SCALE GENOMIC DNA]</scope>
    <source>
        <strain evidence="3 4">DSM 15933</strain>
    </source>
</reference>
<dbReference type="InterPro" id="IPR036086">
    <property type="entry name" value="ParB/Sulfiredoxin_sf"/>
</dbReference>
<dbReference type="PANTHER" id="PTHR33375">
    <property type="entry name" value="CHROMOSOME-PARTITIONING PROTEIN PARB-RELATED"/>
    <property type="match status" value="1"/>
</dbReference>
<name>A0A2T4UP02_9MICO</name>
<proteinExistence type="inferred from homology"/>
<dbReference type="GO" id="GO:0003677">
    <property type="term" value="F:DNA binding"/>
    <property type="evidence" value="ECO:0007669"/>
    <property type="project" value="InterPro"/>
</dbReference>
<dbReference type="Gene3D" id="3.90.1530.10">
    <property type="entry name" value="Conserved hypothetical protein from pyrococcus furiosus pfu- 392566-001, ParB domain"/>
    <property type="match status" value="1"/>
</dbReference>
<dbReference type="Proteomes" id="UP000241085">
    <property type="component" value="Unassembled WGS sequence"/>
</dbReference>